<keyword evidence="2" id="KW-1185">Reference proteome</keyword>
<evidence type="ECO:0000313" key="2">
    <source>
        <dbReference type="Proteomes" id="UP000237105"/>
    </source>
</evidence>
<evidence type="ECO:0000313" key="1">
    <source>
        <dbReference type="EMBL" id="PON66274.1"/>
    </source>
</evidence>
<organism evidence="1 2">
    <name type="scientific">Parasponia andersonii</name>
    <name type="common">Sponia andersonii</name>
    <dbReference type="NCBI Taxonomy" id="3476"/>
    <lineage>
        <taxon>Eukaryota</taxon>
        <taxon>Viridiplantae</taxon>
        <taxon>Streptophyta</taxon>
        <taxon>Embryophyta</taxon>
        <taxon>Tracheophyta</taxon>
        <taxon>Spermatophyta</taxon>
        <taxon>Magnoliopsida</taxon>
        <taxon>eudicotyledons</taxon>
        <taxon>Gunneridae</taxon>
        <taxon>Pentapetalae</taxon>
        <taxon>rosids</taxon>
        <taxon>fabids</taxon>
        <taxon>Rosales</taxon>
        <taxon>Cannabaceae</taxon>
        <taxon>Parasponia</taxon>
    </lineage>
</organism>
<proteinExistence type="predicted"/>
<dbReference type="EMBL" id="JXTB01000081">
    <property type="protein sequence ID" value="PON66274.1"/>
    <property type="molecule type" value="Genomic_DNA"/>
</dbReference>
<dbReference type="Proteomes" id="UP000237105">
    <property type="component" value="Unassembled WGS sequence"/>
</dbReference>
<gene>
    <name evidence="1" type="ORF">PanWU01x14_111390</name>
</gene>
<comment type="caution">
    <text evidence="1">The sequence shown here is derived from an EMBL/GenBank/DDBJ whole genome shotgun (WGS) entry which is preliminary data.</text>
</comment>
<name>A0A2P5CZ01_PARAD</name>
<accession>A0A2P5CZ01</accession>
<sequence>MLTQNLNLKSHSLFFKTKSNPKSNHNLNKDWVSNPYSLEETKSILDREQKWEYDLVHDGFYSARILITIANGYAWIMELEQVFEIFDINGQILSLASFRRGRLQKTNQGNGGIMTASST</sequence>
<dbReference type="AlphaFoldDB" id="A0A2P5CZ01"/>
<protein>
    <submittedName>
        <fullName evidence="1">Uncharacterized protein</fullName>
    </submittedName>
</protein>
<reference evidence="2" key="1">
    <citation type="submission" date="2016-06" db="EMBL/GenBank/DDBJ databases">
        <title>Parallel loss of symbiosis genes in relatives of nitrogen-fixing non-legume Parasponia.</title>
        <authorList>
            <person name="Van Velzen R."/>
            <person name="Holmer R."/>
            <person name="Bu F."/>
            <person name="Rutten L."/>
            <person name="Van Zeijl A."/>
            <person name="Liu W."/>
            <person name="Santuari L."/>
            <person name="Cao Q."/>
            <person name="Sharma T."/>
            <person name="Shen D."/>
            <person name="Roswanjaya Y."/>
            <person name="Wardhani T."/>
            <person name="Kalhor M.S."/>
            <person name="Jansen J."/>
            <person name="Van den Hoogen J."/>
            <person name="Gungor B."/>
            <person name="Hartog M."/>
            <person name="Hontelez J."/>
            <person name="Verver J."/>
            <person name="Yang W.-C."/>
            <person name="Schijlen E."/>
            <person name="Repin R."/>
            <person name="Schilthuizen M."/>
            <person name="Schranz E."/>
            <person name="Heidstra R."/>
            <person name="Miyata K."/>
            <person name="Fedorova E."/>
            <person name="Kohlen W."/>
            <person name="Bisseling T."/>
            <person name="Smit S."/>
            <person name="Geurts R."/>
        </authorList>
    </citation>
    <scope>NUCLEOTIDE SEQUENCE [LARGE SCALE GENOMIC DNA]</scope>
    <source>
        <strain evidence="2">cv. WU1-14</strain>
    </source>
</reference>